<evidence type="ECO:0000256" key="1">
    <source>
        <dbReference type="ARBA" id="ARBA00023266"/>
    </source>
</evidence>
<dbReference type="InterPro" id="IPR036873">
    <property type="entry name" value="Rhodanese-like_dom_sf"/>
</dbReference>
<dbReference type="PANTHER" id="PTHR30401">
    <property type="entry name" value="TRNA 2-SELENOURIDINE SYNTHASE"/>
    <property type="match status" value="1"/>
</dbReference>
<evidence type="ECO:0000313" key="3">
    <source>
        <dbReference type="EMBL" id="TYS47929.1"/>
    </source>
</evidence>
<dbReference type="InterPro" id="IPR058840">
    <property type="entry name" value="AAA_SelU"/>
</dbReference>
<protein>
    <submittedName>
        <fullName evidence="3">tRNA 2-selenouridine(34) synthase MnmH</fullName>
    </submittedName>
</protein>
<proteinExistence type="predicted"/>
<dbReference type="SMART" id="SM00450">
    <property type="entry name" value="RHOD"/>
    <property type="match status" value="1"/>
</dbReference>
<comment type="caution">
    <text evidence="3">The sequence shown here is derived from an EMBL/GenBank/DDBJ whole genome shotgun (WGS) entry which is preliminary data.</text>
</comment>
<dbReference type="PANTHER" id="PTHR30401:SF0">
    <property type="entry name" value="TRNA 2-SELENOURIDINE SYNTHASE"/>
    <property type="match status" value="1"/>
</dbReference>
<accession>A0A5D4RBK3</accession>
<feature type="domain" description="Rhodanese" evidence="2">
    <location>
        <begin position="15"/>
        <end position="131"/>
    </location>
</feature>
<dbReference type="GO" id="GO:0043828">
    <property type="term" value="F:tRNA 2-selenouridine synthase activity"/>
    <property type="evidence" value="ECO:0007669"/>
    <property type="project" value="InterPro"/>
</dbReference>
<reference evidence="3 4" key="1">
    <citation type="submission" date="2019-08" db="EMBL/GenBank/DDBJ databases">
        <title>Bacillus genomes from the desert of Cuatro Cienegas, Coahuila.</title>
        <authorList>
            <person name="Olmedo-Alvarez G."/>
        </authorList>
    </citation>
    <scope>NUCLEOTIDE SEQUENCE [LARGE SCALE GENOMIC DNA]</scope>
    <source>
        <strain evidence="3 4">CH446_14T</strain>
    </source>
</reference>
<dbReference type="NCBIfam" id="NF008750">
    <property type="entry name" value="PRK11784.1-2"/>
    <property type="match status" value="1"/>
</dbReference>
<dbReference type="EMBL" id="VTER01000006">
    <property type="protein sequence ID" value="TYS47929.1"/>
    <property type="molecule type" value="Genomic_DNA"/>
</dbReference>
<dbReference type="InterPro" id="IPR001763">
    <property type="entry name" value="Rhodanese-like_dom"/>
</dbReference>
<dbReference type="InterPro" id="IPR027417">
    <property type="entry name" value="P-loop_NTPase"/>
</dbReference>
<dbReference type="Pfam" id="PF00581">
    <property type="entry name" value="Rhodanese"/>
    <property type="match status" value="1"/>
</dbReference>
<dbReference type="AlphaFoldDB" id="A0A5D4RBK3"/>
<dbReference type="RefSeq" id="WP_148975248.1">
    <property type="nucleotide sequence ID" value="NZ_JBNIKT010000012.1"/>
</dbReference>
<evidence type="ECO:0000259" key="2">
    <source>
        <dbReference type="PROSITE" id="PS50206"/>
    </source>
</evidence>
<dbReference type="SUPFAM" id="SSF52821">
    <property type="entry name" value="Rhodanese/Cell cycle control phosphatase"/>
    <property type="match status" value="1"/>
</dbReference>
<name>A0A5D4RBK3_9BACI</name>
<keyword evidence="1" id="KW-0711">Selenium</keyword>
<organism evidence="3 4">
    <name type="scientific">Bacillus infantis</name>
    <dbReference type="NCBI Taxonomy" id="324767"/>
    <lineage>
        <taxon>Bacteria</taxon>
        <taxon>Bacillati</taxon>
        <taxon>Bacillota</taxon>
        <taxon>Bacilli</taxon>
        <taxon>Bacillales</taxon>
        <taxon>Bacillaceae</taxon>
        <taxon>Bacillus</taxon>
    </lineage>
</organism>
<dbReference type="Pfam" id="PF26341">
    <property type="entry name" value="AAA_SelU"/>
    <property type="match status" value="1"/>
</dbReference>
<dbReference type="Proteomes" id="UP000322139">
    <property type="component" value="Unassembled WGS sequence"/>
</dbReference>
<sequence length="348" mass="39720">MFQDVGIEKLLELKNKRKLVLVDVRSPSEYKDSTIPGSINIPLFNDEERAEIGTIYKQVSVEAAKERGLEIVSAKLPDFIREFNAVEGDKAVFCWRGGMRSRTSATLLDLMGIRTYRLEGGVRAHRRWVVESLEGLKLKPKAFVLNGYTGSGKTAILKKLAEKDYSVIDLEGLARHRGSIFGHIGLEPSNQKMFDSRLLRKVLEVQDAPFVFFEAESKRVGKVVLPESIIEKKEQGIQLFIEMPMEERVRHILEDYKPWDHPEACFNAFSHIKNRIHTPIAAEIEQNLIDEEYGPAVALLLEYYYDPRYTHTAKMYPEDRIVTIHAANIEDAAQKIEEYVLSQSPVAQ</sequence>
<dbReference type="Gene3D" id="3.40.50.300">
    <property type="entry name" value="P-loop containing nucleotide triphosphate hydrolases"/>
    <property type="match status" value="1"/>
</dbReference>
<dbReference type="SUPFAM" id="SSF52540">
    <property type="entry name" value="P-loop containing nucleoside triphosphate hydrolases"/>
    <property type="match status" value="1"/>
</dbReference>
<dbReference type="NCBIfam" id="TIGR03167">
    <property type="entry name" value="tRNA_sel_U_synt"/>
    <property type="match status" value="1"/>
</dbReference>
<gene>
    <name evidence="3" type="primary">mnmH</name>
    <name evidence="3" type="ORF">FZD51_13470</name>
</gene>
<dbReference type="Gene3D" id="3.40.250.10">
    <property type="entry name" value="Rhodanese-like domain"/>
    <property type="match status" value="1"/>
</dbReference>
<dbReference type="PROSITE" id="PS50206">
    <property type="entry name" value="RHODANESE_3"/>
    <property type="match status" value="1"/>
</dbReference>
<dbReference type="GO" id="GO:0002098">
    <property type="term" value="P:tRNA wobble uridine modification"/>
    <property type="evidence" value="ECO:0007669"/>
    <property type="project" value="InterPro"/>
</dbReference>
<dbReference type="InterPro" id="IPR017582">
    <property type="entry name" value="SelU"/>
</dbReference>
<evidence type="ECO:0000313" key="4">
    <source>
        <dbReference type="Proteomes" id="UP000322139"/>
    </source>
</evidence>